<proteinExistence type="predicted"/>
<sequence>MKLLIVMSVLILSDVSIIMGHRGIGRGLMRLRGIGYRGNVEDELDEFSTAFNEALLEPDCSVRLNCSNLGVFFTGDVIFAPQDVPRANGIAEAVTIIEFFKNQDPDVYSEIDFTDITECRWCKTITAFGIQTLFSKDAAGQPLELIQYNLLVTFRRTRKRRETKLEIKYWVTNDIPESPAA</sequence>
<protein>
    <submittedName>
        <fullName evidence="1">Uncharacterized protein</fullName>
    </submittedName>
</protein>
<reference evidence="1" key="1">
    <citation type="submission" date="2022-03" db="EMBL/GenBank/DDBJ databases">
        <authorList>
            <person name="Martin C."/>
        </authorList>
    </citation>
    <scope>NUCLEOTIDE SEQUENCE</scope>
</reference>
<organism evidence="1 2">
    <name type="scientific">Owenia fusiformis</name>
    <name type="common">Polychaete worm</name>
    <dbReference type="NCBI Taxonomy" id="6347"/>
    <lineage>
        <taxon>Eukaryota</taxon>
        <taxon>Metazoa</taxon>
        <taxon>Spiralia</taxon>
        <taxon>Lophotrochozoa</taxon>
        <taxon>Annelida</taxon>
        <taxon>Polychaeta</taxon>
        <taxon>Sedentaria</taxon>
        <taxon>Canalipalpata</taxon>
        <taxon>Sabellida</taxon>
        <taxon>Oweniida</taxon>
        <taxon>Oweniidae</taxon>
        <taxon>Owenia</taxon>
    </lineage>
</organism>
<comment type="caution">
    <text evidence="1">The sequence shown here is derived from an EMBL/GenBank/DDBJ whole genome shotgun (WGS) entry which is preliminary data.</text>
</comment>
<evidence type="ECO:0000313" key="2">
    <source>
        <dbReference type="Proteomes" id="UP000749559"/>
    </source>
</evidence>
<keyword evidence="2" id="KW-1185">Reference proteome</keyword>
<dbReference type="EMBL" id="CAIIXF020000010">
    <property type="protein sequence ID" value="CAH1796748.1"/>
    <property type="molecule type" value="Genomic_DNA"/>
</dbReference>
<gene>
    <name evidence="1" type="ORF">OFUS_LOCUS21124</name>
</gene>
<accession>A0A8J1TXV3</accession>
<name>A0A8J1TXV3_OWEFU</name>
<dbReference type="AlphaFoldDB" id="A0A8J1TXV3"/>
<evidence type="ECO:0000313" key="1">
    <source>
        <dbReference type="EMBL" id="CAH1796748.1"/>
    </source>
</evidence>
<dbReference type="Proteomes" id="UP000749559">
    <property type="component" value="Unassembled WGS sequence"/>
</dbReference>